<accession>A0A840A7D9</accession>
<dbReference type="PANTHER" id="PTHR30069:SF53">
    <property type="entry name" value="COLICIN I RECEPTOR-RELATED"/>
    <property type="match status" value="1"/>
</dbReference>
<evidence type="ECO:0000256" key="2">
    <source>
        <dbReference type="ARBA" id="ARBA00022448"/>
    </source>
</evidence>
<dbReference type="GO" id="GO:0015889">
    <property type="term" value="P:cobalamin transport"/>
    <property type="evidence" value="ECO:0007669"/>
    <property type="project" value="TreeGrafter"/>
</dbReference>
<gene>
    <name evidence="15" type="ORF">GGQ83_000218</name>
</gene>
<evidence type="ECO:0000259" key="14">
    <source>
        <dbReference type="Pfam" id="PF07715"/>
    </source>
</evidence>
<dbReference type="InterPro" id="IPR039426">
    <property type="entry name" value="TonB-dep_rcpt-like"/>
</dbReference>
<keyword evidence="2 10" id="KW-0813">Transport</keyword>
<keyword evidence="5 12" id="KW-0732">Signal</keyword>
<evidence type="ECO:0000256" key="5">
    <source>
        <dbReference type="ARBA" id="ARBA00022729"/>
    </source>
</evidence>
<evidence type="ECO:0000313" key="15">
    <source>
        <dbReference type="EMBL" id="MBB3896792.1"/>
    </source>
</evidence>
<dbReference type="SUPFAM" id="SSF56935">
    <property type="entry name" value="Porins"/>
    <property type="match status" value="1"/>
</dbReference>
<keyword evidence="16" id="KW-1185">Reference proteome</keyword>
<protein>
    <submittedName>
        <fullName evidence="15">Vitamin B12 transporter</fullName>
    </submittedName>
</protein>
<dbReference type="AlphaFoldDB" id="A0A840A7D9"/>
<dbReference type="PANTHER" id="PTHR30069">
    <property type="entry name" value="TONB-DEPENDENT OUTER MEMBRANE RECEPTOR"/>
    <property type="match status" value="1"/>
</dbReference>
<evidence type="ECO:0000256" key="6">
    <source>
        <dbReference type="ARBA" id="ARBA00023065"/>
    </source>
</evidence>
<dbReference type="Gene3D" id="2.40.170.20">
    <property type="entry name" value="TonB-dependent receptor, beta-barrel domain"/>
    <property type="match status" value="1"/>
</dbReference>
<evidence type="ECO:0000256" key="7">
    <source>
        <dbReference type="ARBA" id="ARBA00023077"/>
    </source>
</evidence>
<keyword evidence="3 10" id="KW-1134">Transmembrane beta strand</keyword>
<evidence type="ECO:0000256" key="10">
    <source>
        <dbReference type="PROSITE-ProRule" id="PRU01360"/>
    </source>
</evidence>
<comment type="subcellular location">
    <subcellularLocation>
        <location evidence="1 10">Cell outer membrane</location>
        <topology evidence="1 10">Multi-pass membrane protein</topology>
    </subcellularLocation>
</comment>
<dbReference type="CDD" id="cd01347">
    <property type="entry name" value="ligand_gated_channel"/>
    <property type="match status" value="1"/>
</dbReference>
<comment type="caution">
    <text evidence="15">The sequence shown here is derived from an EMBL/GenBank/DDBJ whole genome shotgun (WGS) entry which is preliminary data.</text>
</comment>
<proteinExistence type="inferred from homology"/>
<dbReference type="InterPro" id="IPR000531">
    <property type="entry name" value="Beta-barrel_TonB"/>
</dbReference>
<feature type="chain" id="PRO_5032761795" evidence="12">
    <location>
        <begin position="21"/>
        <end position="647"/>
    </location>
</feature>
<evidence type="ECO:0000259" key="13">
    <source>
        <dbReference type="Pfam" id="PF00593"/>
    </source>
</evidence>
<keyword evidence="7 11" id="KW-0798">TonB box</keyword>
<comment type="similarity">
    <text evidence="10 11">Belongs to the TonB-dependent receptor family.</text>
</comment>
<dbReference type="RefSeq" id="WP_184381750.1">
    <property type="nucleotide sequence ID" value="NZ_JACIDJ010000001.1"/>
</dbReference>
<keyword evidence="4 10" id="KW-0812">Transmembrane</keyword>
<evidence type="ECO:0000256" key="11">
    <source>
        <dbReference type="RuleBase" id="RU003357"/>
    </source>
</evidence>
<evidence type="ECO:0000256" key="1">
    <source>
        <dbReference type="ARBA" id="ARBA00004571"/>
    </source>
</evidence>
<sequence length="647" mass="69768">MRHLLLSTAALLAAALPVLAQEAATALPETIVTATRVPTALERVPASITIITRQQIEERGHATLAEALSAVPGLRLAPSGGPGQQASVFLRGNSSRSVLVLLDGVPLNDPSEANGAFNFGNDLLFDVERIEVLRGPASSLYGSAAVGGVVNLVTRRAASRPFAPYGELAGGTQGTVRGGLGATGTIGAFDYLASANGLRTDGFNATARRFRNTLNERDGLQAGALALRLGWTPMEGTRVEGTLRYRQNRFDLDSVPRDDPNSTGDDRRLMGQLRAETRLLDGLWTTGFRVAFTQDRRAYVNLPDARSTASTRDHYRGERLGFDWGNTLRLPGLGFATDGALNFGVTHAREEVFSLAGNTPFQTRVNAAQDSTAGHIALQYRLWNRMDVTAGLRHDAVGSFTGATTWRAGVVYHVPELGARLRASGGSGFNAPSLFQRFGTIGTAFRGNPNLRPERSLGYELGGELDLPLFGRPDFATLGATWFQSRVRDLIIFQGTSVANVDRANLQGVELTLAVRPAPWLSAELGWTITDATDARTRRPLPRRPEHVISATARLTPLPGLVIAPQLQFTGRSPEGPFASYRDDGTSFTTERRNKTGTLFNITASYVVREGITAFVEGRNLGNSRWEPVNGFQTPGRSLLVGTRFGF</sequence>
<dbReference type="EMBL" id="JACIDJ010000001">
    <property type="protein sequence ID" value="MBB3896792.1"/>
    <property type="molecule type" value="Genomic_DNA"/>
</dbReference>
<evidence type="ECO:0000256" key="12">
    <source>
        <dbReference type="SAM" id="SignalP"/>
    </source>
</evidence>
<evidence type="ECO:0000256" key="3">
    <source>
        <dbReference type="ARBA" id="ARBA00022452"/>
    </source>
</evidence>
<keyword evidence="6" id="KW-0406">Ion transport</keyword>
<dbReference type="GO" id="GO:0006811">
    <property type="term" value="P:monoatomic ion transport"/>
    <property type="evidence" value="ECO:0007669"/>
    <property type="project" value="UniProtKB-KW"/>
</dbReference>
<keyword evidence="8 10" id="KW-0472">Membrane</keyword>
<dbReference type="PROSITE" id="PS52016">
    <property type="entry name" value="TONB_DEPENDENT_REC_3"/>
    <property type="match status" value="1"/>
</dbReference>
<evidence type="ECO:0000256" key="4">
    <source>
        <dbReference type="ARBA" id="ARBA00022692"/>
    </source>
</evidence>
<evidence type="ECO:0000313" key="16">
    <source>
        <dbReference type="Proteomes" id="UP000553193"/>
    </source>
</evidence>
<name>A0A840A7D9_9PROT</name>
<dbReference type="Proteomes" id="UP000553193">
    <property type="component" value="Unassembled WGS sequence"/>
</dbReference>
<dbReference type="InterPro" id="IPR036942">
    <property type="entry name" value="Beta-barrel_TonB_sf"/>
</dbReference>
<feature type="domain" description="TonB-dependent receptor plug" evidence="14">
    <location>
        <begin position="42"/>
        <end position="149"/>
    </location>
</feature>
<dbReference type="Gene3D" id="2.170.130.10">
    <property type="entry name" value="TonB-dependent receptor, plug domain"/>
    <property type="match status" value="1"/>
</dbReference>
<evidence type="ECO:0000256" key="9">
    <source>
        <dbReference type="ARBA" id="ARBA00023237"/>
    </source>
</evidence>
<evidence type="ECO:0000256" key="8">
    <source>
        <dbReference type="ARBA" id="ARBA00023136"/>
    </source>
</evidence>
<dbReference type="Pfam" id="PF07715">
    <property type="entry name" value="Plug"/>
    <property type="match status" value="1"/>
</dbReference>
<organism evidence="15 16">
    <name type="scientific">Roseococcus suduntuyensis</name>
    <dbReference type="NCBI Taxonomy" id="455361"/>
    <lineage>
        <taxon>Bacteria</taxon>
        <taxon>Pseudomonadati</taxon>
        <taxon>Pseudomonadota</taxon>
        <taxon>Alphaproteobacteria</taxon>
        <taxon>Acetobacterales</taxon>
        <taxon>Roseomonadaceae</taxon>
        <taxon>Roseococcus</taxon>
    </lineage>
</organism>
<feature type="signal peptide" evidence="12">
    <location>
        <begin position="1"/>
        <end position="20"/>
    </location>
</feature>
<keyword evidence="9 10" id="KW-0998">Cell outer membrane</keyword>
<dbReference type="InterPro" id="IPR012910">
    <property type="entry name" value="Plug_dom"/>
</dbReference>
<dbReference type="Pfam" id="PF00593">
    <property type="entry name" value="TonB_dep_Rec_b-barrel"/>
    <property type="match status" value="1"/>
</dbReference>
<reference evidence="15 16" key="1">
    <citation type="submission" date="2020-08" db="EMBL/GenBank/DDBJ databases">
        <title>Genomic Encyclopedia of Type Strains, Phase IV (KMG-IV): sequencing the most valuable type-strain genomes for metagenomic binning, comparative biology and taxonomic classification.</title>
        <authorList>
            <person name="Goeker M."/>
        </authorList>
    </citation>
    <scope>NUCLEOTIDE SEQUENCE [LARGE SCALE GENOMIC DNA]</scope>
    <source>
        <strain evidence="15 16">DSM 19979</strain>
    </source>
</reference>
<feature type="domain" description="TonB-dependent receptor-like beta-barrel" evidence="13">
    <location>
        <begin position="229"/>
        <end position="621"/>
    </location>
</feature>
<dbReference type="GO" id="GO:0009279">
    <property type="term" value="C:cell outer membrane"/>
    <property type="evidence" value="ECO:0007669"/>
    <property type="project" value="UniProtKB-SubCell"/>
</dbReference>
<dbReference type="InterPro" id="IPR037066">
    <property type="entry name" value="Plug_dom_sf"/>
</dbReference>